<sequence length="237" mass="26980">MYFACCLRRTNDLPFFTSQNWIGRGLGVKFHGSCPSQVHHLRVPGVEDIRRYPPKSQECGDPYRPPRSFIPNYTLQNELLVRFYIFFSFFYSLHRLEVFSRPIEREGSEAPRSDVAISSMTKAMYLSRGSTVESWSTSTGRPSRSWQDLLYLGHCAYGLQSRAGRLVQSSARIARLGTARLGFRQRGASPCRISTNFQTELCFPALSCLSRRSAEVRSFSNESAISNKSTDGMNWTE</sequence>
<dbReference type="Proteomes" id="UP000479000">
    <property type="component" value="Unassembled WGS sequence"/>
</dbReference>
<evidence type="ECO:0000313" key="1">
    <source>
        <dbReference type="EMBL" id="CAB0012671.1"/>
    </source>
</evidence>
<accession>A0A6H5HFZ3</accession>
<dbReference type="EMBL" id="CADCXU010025618">
    <property type="protein sequence ID" value="CAB0012671.1"/>
    <property type="molecule type" value="Genomic_DNA"/>
</dbReference>
<protein>
    <submittedName>
        <fullName evidence="1">Uncharacterized protein</fullName>
    </submittedName>
</protein>
<evidence type="ECO:0000313" key="2">
    <source>
        <dbReference type="Proteomes" id="UP000479000"/>
    </source>
</evidence>
<gene>
    <name evidence="1" type="ORF">NTEN_LOCUS17376</name>
</gene>
<organism evidence="1 2">
    <name type="scientific">Nesidiocoris tenuis</name>
    <dbReference type="NCBI Taxonomy" id="355587"/>
    <lineage>
        <taxon>Eukaryota</taxon>
        <taxon>Metazoa</taxon>
        <taxon>Ecdysozoa</taxon>
        <taxon>Arthropoda</taxon>
        <taxon>Hexapoda</taxon>
        <taxon>Insecta</taxon>
        <taxon>Pterygota</taxon>
        <taxon>Neoptera</taxon>
        <taxon>Paraneoptera</taxon>
        <taxon>Hemiptera</taxon>
        <taxon>Heteroptera</taxon>
        <taxon>Panheteroptera</taxon>
        <taxon>Cimicomorpha</taxon>
        <taxon>Miridae</taxon>
        <taxon>Dicyphina</taxon>
        <taxon>Nesidiocoris</taxon>
    </lineage>
</organism>
<proteinExistence type="predicted"/>
<reference evidence="1 2" key="1">
    <citation type="submission" date="2020-02" db="EMBL/GenBank/DDBJ databases">
        <authorList>
            <person name="Ferguson B K."/>
        </authorList>
    </citation>
    <scope>NUCLEOTIDE SEQUENCE [LARGE SCALE GENOMIC DNA]</scope>
</reference>
<keyword evidence="2" id="KW-1185">Reference proteome</keyword>
<name>A0A6H5HFZ3_9HEMI</name>
<dbReference type="AlphaFoldDB" id="A0A6H5HFZ3"/>